<protein>
    <recommendedName>
        <fullName evidence="2">HECT-type E3 ubiquitin transferase</fullName>
        <ecNumber evidence="2">2.3.2.26</ecNumber>
    </recommendedName>
</protein>
<feature type="compositionally biased region" description="Polar residues" evidence="7">
    <location>
        <begin position="1"/>
        <end position="11"/>
    </location>
</feature>
<feature type="compositionally biased region" description="Low complexity" evidence="7">
    <location>
        <begin position="37"/>
        <end position="54"/>
    </location>
</feature>
<reference evidence="9 10" key="1">
    <citation type="submission" date="2024-02" db="EMBL/GenBank/DDBJ databases">
        <authorList>
            <person name="Chen Y."/>
            <person name="Shah S."/>
            <person name="Dougan E. K."/>
            <person name="Thang M."/>
            <person name="Chan C."/>
        </authorList>
    </citation>
    <scope>NUCLEOTIDE SEQUENCE [LARGE SCALE GENOMIC DNA]</scope>
</reference>
<feature type="repeat" description="RCC1" evidence="6">
    <location>
        <begin position="391"/>
        <end position="446"/>
    </location>
</feature>
<name>A0ABP0IY25_9DINO</name>
<dbReference type="Proteomes" id="UP001642464">
    <property type="component" value="Unassembled WGS sequence"/>
</dbReference>
<evidence type="ECO:0000256" key="4">
    <source>
        <dbReference type="ARBA" id="ARBA00022786"/>
    </source>
</evidence>
<sequence length="1249" mass="134703">MPGDANNTYGKGNSRIAGGNGARGARAREEQQRRRQQQAARQAPRAPRQGRGRPMMPPGPGSFAALRGGAPGGGGLLFIMGGGNGAGPVASPSEARRRPSGRSMVISGTIARGNSPPRSRNGEPLTGQSEVQRMELRQEWDSVLEGPSEKVSVQGWLMGSSSHQVQSSRRGRISRSAKSLKGMRRSLKGSRTPAGDNEAKTLAAFANTASEAIWDFSSGSGAVAGLADVFQGETPRKWHGWGSHAVIVTYEGSLWQIGGPGGANARKVAISKLNPRSESVVDAKCGLKHVVALTDTGRAFYVDEQGSRELVCPRKEAFVQVASTLSAVFVLGASGRVYTTGQGPNGELALGKKSLETEGDDLKHIKGGLLSVGVRAITAGPFHVAALSAAGVLYAWGRNDAGELGRATDKPMSGTWALPADLLQLQQNKFTQASCGQDFTVLLSQNGEIVVVGAGGKVIKPPTDNFGFVKVEAMGSQFVALRDDGEALRFDMRNSASFQVEVQSKGHAKPAKEEAPVALLPDPKSLGDKPALDVGVVGNVAFAVFSRGKGIEKGKVISNFQKLPSPEVSMQTLSASGVTELCERPLQMLSELIVVLQDPYALSGSFLLDPSQNAYPGGSGVDVLGAERALSQVRDALLSIEAEGRKVKETANFRSQIEAMTDYLMDNAEKVLSVDQLRILFLMLATPLAQLGLLGRSGTVTTATRTIAALPMQMKQQLMKWVHEEVEAPSMLVNAVEPIARIVDLEIKSGGALGSPNISAAANVLRYLFRINEVRVQDETLGRAGQKPVDRAAFATSAVLQFDPQSRVDLINTWNSSKSRSTQRAHEFSLLDYPFLLSTDTKTDFVKMEGQSMMARRYQSARARGERPLFVLKVRRDHLLADALQGMRKADPVDLKMPLMVQFEGEEGIDAGGVKKEFFGLLSEALFDPAMGIFTEIESDGTSKLWFGHGDASLDKAVDEEQADNLLGKTDILSAGMLHDGDGVLREQDPKDLFLLVGQFIGLAIYNSTILDVQFPLAFYRMLLDQMPKEPSLLNLFELDPSFARGLQQLLSYDGDDVETVFGLDFGDIFEGGESDPVTSANKEEYVKLLVQHKLCGEHAKAIDSLMEGFGTVIDPNFQTFKLFRPDEVEIVLTGSDTIDMEELRESVTYAGGFDRNTPVVKWFWEIVLAYSTEKQRQLIRFATGSPRAPVGGVSALKFVIQRAGVDSEQLPHASTCFNILLLPEYSSKAKLKAKLKLALENAQGFGLQ</sequence>
<evidence type="ECO:0000259" key="8">
    <source>
        <dbReference type="PROSITE" id="PS50237"/>
    </source>
</evidence>
<feature type="region of interest" description="Disordered" evidence="7">
    <location>
        <begin position="159"/>
        <end position="195"/>
    </location>
</feature>
<dbReference type="Pfam" id="PF00415">
    <property type="entry name" value="RCC1"/>
    <property type="match status" value="1"/>
</dbReference>
<dbReference type="GO" id="GO:0016874">
    <property type="term" value="F:ligase activity"/>
    <property type="evidence" value="ECO:0007669"/>
    <property type="project" value="UniProtKB-KW"/>
</dbReference>
<dbReference type="EC" id="2.3.2.26" evidence="2"/>
<feature type="domain" description="HECT" evidence="8">
    <location>
        <begin position="891"/>
        <end position="1249"/>
    </location>
</feature>
<dbReference type="Gene3D" id="2.130.10.30">
    <property type="entry name" value="Regulator of chromosome condensation 1/beta-lactamase-inhibitor protein II"/>
    <property type="match status" value="1"/>
</dbReference>
<comment type="catalytic activity">
    <reaction evidence="1">
        <text>S-ubiquitinyl-[E2 ubiquitin-conjugating enzyme]-L-cysteine + [acceptor protein]-L-lysine = [E2 ubiquitin-conjugating enzyme]-L-cysteine + N(6)-ubiquitinyl-[acceptor protein]-L-lysine.</text>
        <dbReference type="EC" id="2.3.2.26"/>
    </reaction>
</comment>
<dbReference type="GO" id="GO:0016740">
    <property type="term" value="F:transferase activity"/>
    <property type="evidence" value="ECO:0007669"/>
    <property type="project" value="UniProtKB-KW"/>
</dbReference>
<accession>A0ABP0IY25</accession>
<evidence type="ECO:0000256" key="5">
    <source>
        <dbReference type="PROSITE-ProRule" id="PRU00104"/>
    </source>
</evidence>
<dbReference type="PROSITE" id="PS50012">
    <property type="entry name" value="RCC1_3"/>
    <property type="match status" value="2"/>
</dbReference>
<evidence type="ECO:0000256" key="6">
    <source>
        <dbReference type="PROSITE-ProRule" id="PRU00235"/>
    </source>
</evidence>
<dbReference type="InterPro" id="IPR044611">
    <property type="entry name" value="E3A/B/C-like"/>
</dbReference>
<evidence type="ECO:0000256" key="1">
    <source>
        <dbReference type="ARBA" id="ARBA00000885"/>
    </source>
</evidence>
<dbReference type="InterPro" id="IPR009091">
    <property type="entry name" value="RCC1/BLIP-II"/>
</dbReference>
<evidence type="ECO:0000256" key="7">
    <source>
        <dbReference type="SAM" id="MobiDB-lite"/>
    </source>
</evidence>
<feature type="repeat" description="RCC1" evidence="6">
    <location>
        <begin position="335"/>
        <end position="390"/>
    </location>
</feature>
<organism evidence="9 10">
    <name type="scientific">Durusdinium trenchii</name>
    <dbReference type="NCBI Taxonomy" id="1381693"/>
    <lineage>
        <taxon>Eukaryota</taxon>
        <taxon>Sar</taxon>
        <taxon>Alveolata</taxon>
        <taxon>Dinophyceae</taxon>
        <taxon>Suessiales</taxon>
        <taxon>Symbiodiniaceae</taxon>
        <taxon>Durusdinium</taxon>
    </lineage>
</organism>
<keyword evidence="9" id="KW-0436">Ligase</keyword>
<evidence type="ECO:0000256" key="3">
    <source>
        <dbReference type="ARBA" id="ARBA00022679"/>
    </source>
</evidence>
<evidence type="ECO:0000313" key="10">
    <source>
        <dbReference type="Proteomes" id="UP001642464"/>
    </source>
</evidence>
<dbReference type="SUPFAM" id="SSF50985">
    <property type="entry name" value="RCC1/BLIP-II"/>
    <property type="match status" value="1"/>
</dbReference>
<dbReference type="Gene3D" id="3.30.2160.10">
    <property type="entry name" value="Hect, E3 ligase catalytic domain"/>
    <property type="match status" value="1"/>
</dbReference>
<dbReference type="Gene3D" id="3.90.1750.10">
    <property type="entry name" value="Hect, E3 ligase catalytic domains"/>
    <property type="match status" value="1"/>
</dbReference>
<evidence type="ECO:0000256" key="2">
    <source>
        <dbReference type="ARBA" id="ARBA00012485"/>
    </source>
</evidence>
<keyword evidence="3 9" id="KW-0808">Transferase</keyword>
<feature type="compositionally biased region" description="Polar residues" evidence="7">
    <location>
        <begin position="159"/>
        <end position="168"/>
    </location>
</feature>
<proteinExistence type="predicted"/>
<dbReference type="SMART" id="SM00119">
    <property type="entry name" value="HECTc"/>
    <property type="match status" value="1"/>
</dbReference>
<dbReference type="PANTHER" id="PTHR45700">
    <property type="entry name" value="UBIQUITIN-PROTEIN LIGASE E3C"/>
    <property type="match status" value="1"/>
</dbReference>
<feature type="region of interest" description="Disordered" evidence="7">
    <location>
        <begin position="1"/>
        <end position="68"/>
    </location>
</feature>
<dbReference type="Pfam" id="PF00632">
    <property type="entry name" value="HECT"/>
    <property type="match status" value="1"/>
</dbReference>
<dbReference type="SUPFAM" id="SSF56204">
    <property type="entry name" value="Hect, E3 ligase catalytic domain"/>
    <property type="match status" value="1"/>
</dbReference>
<dbReference type="CDD" id="cd00078">
    <property type="entry name" value="HECTc"/>
    <property type="match status" value="1"/>
</dbReference>
<feature type="active site" description="Glycyl thioester intermediate" evidence="5">
    <location>
        <position position="1217"/>
    </location>
</feature>
<dbReference type="InterPro" id="IPR000408">
    <property type="entry name" value="Reg_chr_condens"/>
</dbReference>
<dbReference type="InterPro" id="IPR000569">
    <property type="entry name" value="HECT_dom"/>
</dbReference>
<keyword evidence="4 5" id="KW-0833">Ubl conjugation pathway</keyword>
<feature type="region of interest" description="Disordered" evidence="7">
    <location>
        <begin position="87"/>
        <end position="131"/>
    </location>
</feature>
<dbReference type="PRINTS" id="PR00633">
    <property type="entry name" value="RCCNDNSATION"/>
</dbReference>
<dbReference type="EMBL" id="CAXAMM010005337">
    <property type="protein sequence ID" value="CAK9006964.1"/>
    <property type="molecule type" value="Genomic_DNA"/>
</dbReference>
<evidence type="ECO:0000313" key="9">
    <source>
        <dbReference type="EMBL" id="CAK9006964.1"/>
    </source>
</evidence>
<dbReference type="InterPro" id="IPR035983">
    <property type="entry name" value="Hect_E3_ubiquitin_ligase"/>
</dbReference>
<dbReference type="PANTHER" id="PTHR45700:SF8">
    <property type="entry name" value="HECT-TYPE E3 UBIQUITIN TRANSFERASE"/>
    <property type="match status" value="1"/>
</dbReference>
<dbReference type="Gene3D" id="3.30.2410.10">
    <property type="entry name" value="Hect, E3 ligase catalytic domain"/>
    <property type="match status" value="1"/>
</dbReference>
<keyword evidence="10" id="KW-1185">Reference proteome</keyword>
<dbReference type="PROSITE" id="PS50237">
    <property type="entry name" value="HECT"/>
    <property type="match status" value="1"/>
</dbReference>
<comment type="caution">
    <text evidence="9">The sequence shown here is derived from an EMBL/GenBank/DDBJ whole genome shotgun (WGS) entry which is preliminary data.</text>
</comment>
<gene>
    <name evidence="9" type="ORF">SCF082_LOCUS9261</name>
</gene>